<reference evidence="1" key="1">
    <citation type="submission" date="2018-10" db="EMBL/GenBank/DDBJ databases">
        <title>Hidden diversity of soil giant viruses.</title>
        <authorList>
            <person name="Schulz F."/>
            <person name="Alteio L."/>
            <person name="Goudeau D."/>
            <person name="Ryan E.M."/>
            <person name="Malmstrom R.R."/>
            <person name="Blanchard J."/>
            <person name="Woyke T."/>
        </authorList>
    </citation>
    <scope>NUCLEOTIDE SEQUENCE</scope>
    <source>
        <strain evidence="1">EDV1</strain>
    </source>
</reference>
<evidence type="ECO:0000313" key="1">
    <source>
        <dbReference type="EMBL" id="AYV77812.1"/>
    </source>
</evidence>
<dbReference type="EMBL" id="MK072066">
    <property type="protein sequence ID" value="AYV77812.1"/>
    <property type="molecule type" value="Genomic_DNA"/>
</dbReference>
<name>A0A3G4ZSC1_9VIRU</name>
<accession>A0A3G4ZSC1</accession>
<sequence>MSCVICTFKGGYMLRVVGKCKSCDEDIPYTVYKYCTICAEKLNKCDKCGNDFKSCREYITDYKAYVDSEIVEYKKMIEDHKNSIFTKKYLSQVAKLEVKYMIFVKFFDNDKPATESKNVTKECLNHLDLIFA</sequence>
<proteinExistence type="predicted"/>
<protein>
    <submittedName>
        <fullName evidence="1">Uncharacterized protein</fullName>
    </submittedName>
</protein>
<gene>
    <name evidence="1" type="ORF">Edafosvirus1_143</name>
</gene>
<organism evidence="1">
    <name type="scientific">Edafosvirus sp</name>
    <dbReference type="NCBI Taxonomy" id="2487765"/>
    <lineage>
        <taxon>Viruses</taxon>
        <taxon>Varidnaviria</taxon>
        <taxon>Bamfordvirae</taxon>
        <taxon>Nucleocytoviricota</taxon>
        <taxon>Megaviricetes</taxon>
        <taxon>Imitervirales</taxon>
        <taxon>Mimiviridae</taxon>
        <taxon>Klosneuvirinae</taxon>
    </lineage>
</organism>